<feature type="region of interest" description="N-terminal hotdog fold" evidence="7">
    <location>
        <begin position="917"/>
        <end position="1039"/>
    </location>
</feature>
<dbReference type="CDD" id="cd00833">
    <property type="entry name" value="PKS"/>
    <property type="match status" value="1"/>
</dbReference>
<evidence type="ECO:0000259" key="11">
    <source>
        <dbReference type="PROSITE" id="PS52019"/>
    </source>
</evidence>
<dbReference type="Proteomes" id="UP001212326">
    <property type="component" value="Chromosome"/>
</dbReference>
<dbReference type="SUPFAM" id="SSF52151">
    <property type="entry name" value="FabD/lysophospholipase-like"/>
    <property type="match status" value="1"/>
</dbReference>
<keyword evidence="3" id="KW-0597">Phosphoprotein</keyword>
<feature type="active site" description="Proton acceptor; for dehydratase activity" evidence="7">
    <location>
        <position position="950"/>
    </location>
</feature>
<dbReference type="PROSITE" id="PS52019">
    <property type="entry name" value="PKS_MFAS_DH"/>
    <property type="match status" value="1"/>
</dbReference>
<dbReference type="Gene3D" id="3.40.366.10">
    <property type="entry name" value="Malonyl-Coenzyme A Acyl Carrier Protein, domain 2"/>
    <property type="match status" value="1"/>
</dbReference>
<reference evidence="12 13" key="1">
    <citation type="submission" date="2022-12" db="EMBL/GenBank/DDBJ databases">
        <authorList>
            <person name="Mo P."/>
        </authorList>
    </citation>
    <scope>NUCLEOTIDE SEQUENCE [LARGE SCALE GENOMIC DNA]</scope>
    <source>
        <strain evidence="12 13">HUAS 2-6</strain>
    </source>
</reference>
<dbReference type="InterPro" id="IPR036736">
    <property type="entry name" value="ACP-like_sf"/>
</dbReference>
<proteinExistence type="predicted"/>
<evidence type="ECO:0000313" key="12">
    <source>
        <dbReference type="EMBL" id="WBO65004.1"/>
    </source>
</evidence>
<comment type="pathway">
    <text evidence="1">Antibiotic biosynthesis.</text>
</comment>
<dbReference type="SUPFAM" id="SSF53901">
    <property type="entry name" value="Thiolase-like"/>
    <property type="match status" value="1"/>
</dbReference>
<evidence type="ECO:0000256" key="3">
    <source>
        <dbReference type="ARBA" id="ARBA00022553"/>
    </source>
</evidence>
<evidence type="ECO:0000256" key="5">
    <source>
        <dbReference type="ARBA" id="ARBA00023194"/>
    </source>
</evidence>
<dbReference type="InterPro" id="IPR020806">
    <property type="entry name" value="PKS_PP-bd"/>
</dbReference>
<feature type="region of interest" description="Disordered" evidence="8">
    <location>
        <begin position="1"/>
        <end position="25"/>
    </location>
</feature>
<dbReference type="SUPFAM" id="SSF47336">
    <property type="entry name" value="ACP-like"/>
    <property type="match status" value="1"/>
</dbReference>
<dbReference type="SMART" id="SM00823">
    <property type="entry name" value="PKS_PP"/>
    <property type="match status" value="1"/>
</dbReference>
<dbReference type="SUPFAM" id="SSF51735">
    <property type="entry name" value="NAD(P)-binding Rossmann-fold domains"/>
    <property type="match status" value="2"/>
</dbReference>
<dbReference type="InterPro" id="IPR001227">
    <property type="entry name" value="Ac_transferase_dom_sf"/>
</dbReference>
<dbReference type="Pfam" id="PF00698">
    <property type="entry name" value="Acyl_transf_1"/>
    <property type="match status" value="1"/>
</dbReference>
<dbReference type="InterPro" id="IPR009081">
    <property type="entry name" value="PP-bd_ACP"/>
</dbReference>
<feature type="domain" description="Carrier" evidence="9">
    <location>
        <begin position="1675"/>
        <end position="1752"/>
    </location>
</feature>
<organism evidence="12 13">
    <name type="scientific">Streptomyces camelliae</name>
    <dbReference type="NCBI Taxonomy" id="3004093"/>
    <lineage>
        <taxon>Bacteria</taxon>
        <taxon>Bacillati</taxon>
        <taxon>Actinomycetota</taxon>
        <taxon>Actinomycetes</taxon>
        <taxon>Kitasatosporales</taxon>
        <taxon>Streptomycetaceae</taxon>
        <taxon>Streptomyces</taxon>
    </lineage>
</organism>
<dbReference type="Gene3D" id="3.30.70.3290">
    <property type="match status" value="1"/>
</dbReference>
<feature type="compositionally biased region" description="Basic and acidic residues" evidence="8">
    <location>
        <begin position="1"/>
        <end position="11"/>
    </location>
</feature>
<evidence type="ECO:0000256" key="6">
    <source>
        <dbReference type="ARBA" id="ARBA00023315"/>
    </source>
</evidence>
<evidence type="ECO:0000256" key="1">
    <source>
        <dbReference type="ARBA" id="ARBA00004792"/>
    </source>
</evidence>
<dbReference type="Pfam" id="PF00109">
    <property type="entry name" value="ketoacyl-synt"/>
    <property type="match status" value="1"/>
</dbReference>
<dbReference type="SUPFAM" id="SSF55048">
    <property type="entry name" value="Probable ACP-binding domain of malonyl-CoA ACP transacylase"/>
    <property type="match status" value="1"/>
</dbReference>
<dbReference type="Gene3D" id="3.10.129.110">
    <property type="entry name" value="Polyketide synthase dehydratase"/>
    <property type="match status" value="1"/>
</dbReference>
<evidence type="ECO:0000259" key="10">
    <source>
        <dbReference type="PROSITE" id="PS52004"/>
    </source>
</evidence>
<dbReference type="SMART" id="SM00825">
    <property type="entry name" value="PKS_KS"/>
    <property type="match status" value="1"/>
</dbReference>
<dbReference type="InterPro" id="IPR016035">
    <property type="entry name" value="Acyl_Trfase/lysoPLipase"/>
</dbReference>
<evidence type="ECO:0000259" key="9">
    <source>
        <dbReference type="PROSITE" id="PS50075"/>
    </source>
</evidence>
<evidence type="ECO:0000256" key="8">
    <source>
        <dbReference type="SAM" id="MobiDB-lite"/>
    </source>
</evidence>
<dbReference type="SMART" id="SM00827">
    <property type="entry name" value="PKS_AT"/>
    <property type="match status" value="1"/>
</dbReference>
<dbReference type="RefSeq" id="WP_270082636.1">
    <property type="nucleotide sequence ID" value="NZ_CP115300.1"/>
</dbReference>
<dbReference type="Pfam" id="PF16197">
    <property type="entry name" value="KAsynt_C_assoc"/>
    <property type="match status" value="1"/>
</dbReference>
<protein>
    <submittedName>
        <fullName evidence="12">Beta-ketoacyl synthase N-terminal-like domain-containing protein</fullName>
    </submittedName>
</protein>
<dbReference type="PROSITE" id="PS52004">
    <property type="entry name" value="KS3_2"/>
    <property type="match status" value="1"/>
</dbReference>
<accession>A0ABY7P3A5</accession>
<feature type="region of interest" description="C-terminal hotdog fold" evidence="7">
    <location>
        <begin position="1053"/>
        <end position="1190"/>
    </location>
</feature>
<gene>
    <name evidence="12" type="ORF">O1G22_20285</name>
</gene>
<dbReference type="Pfam" id="PF21089">
    <property type="entry name" value="PKS_DH_N"/>
    <property type="match status" value="1"/>
</dbReference>
<sequence length="1773" mass="187454">MTVSHEPDEAQRPSNETESTHFVRRTPEPIAVVGMGCRFAGGVDSPEDYWRLLMERRDGIGDVPQERWESYEEAGPQNAAALRKVTRSGGFLDDIAGFDADFFGILPREAELMDPQQRIVLEVAWEALEHAGIRPRSLAGGDAGVFIGVGSDDYGRRMLEDLPRIEAWTGIGAAFCAVANRVSYTLDLRGSSLAVDTACSASLVALHLACQALRSGECPVALAGGVNIMAGPGLTMVLDAAGAVSPDGRSKSFDASADGYGRGEGAGVVVLKRLSDAQRDGDRVLAVIRGSAVNQDGRTNGIMAPSEEAQAHLLRQAYRSCGIDPATVDYVEAHGTGTRAGDPIEVGAMAQVFGPRPADRPCLVGSVKPNIGHLEAGAGVAGLIKAVLALHHGEIPPQADYFTTPNPAIPWDEAGLKVVTEPTPWPATDHPRRAGVSGYGYGGTISHLILEEAPAPAARQQAGGGTSGTLLLPLSAATESGVRAQAGRLAEWLTGPGAGTPLADVASTLSVHRDHVQSRAVVVAADQEQAVERLTALAEQRPGDGVETGAVLPAVGDAVWVFSGHGAQWIGMGRELLDREPVFAAVLDEIGPVFLEEIGFSPRQVLVDGDLVEVDRIQPMIFAMQVALSAVWRSRGLRPSAVIGHSVGELAAAVEAGILSLLDGSRLICRRSALLRRVAGKGAMVMVNLPFDEVVERLTGRADISAAIAASPGSTVAAGGVDTVAAVAVGWEAQGLTVRRVASDVAFHSDHMDPLLDELRRAADDLRLNEPVIPVYSTALADPRSSAPRDGDYWAANLRNPVRFGSAVQAAAEDGHRAFLEVSAHPVVAHSIVETLGEAGIDDVVVAHTLRRNKPELDTLLANAAVLFSHGVPVDWSATVRGTLVDLPVRAWQHRPFWYGSAPAAQLGGGQHDPLSHTLLGRRVTVNGPTPSRLWQTYLDESCRPYPGDHPVQGVEIIPATVLLNTFFTAAADGAAFPGLTEVNLRVPVAVSTPREVQVVLQEGALRIASRIVGAEDADSDGAWLTHTTAVVSPATQVGARRLELGEIRSRCPEALPEEYVIDRLADIGVAAMGFPWQVREMRRGEGELAAVVSAAPDGSAPPSWASVLDAALSIASVTFPGSPILRMPAHMHEVALLGDCPAEVVLHARCVDGLAAADTVDVLIADSDGEVVARFGGLRYGVLDGDPGATASPRRLVSELSWQAGDWSADLGPLAEVVLLGDPEAAQLIGEGFARAGVAWRAAADPEQLGTVGPETAVLVVPDREHGPATAGVSASWLLTRTVQRLARQQPGERPIVRAVTRGVRESLRQEALGDSVLWGLGRVLAGEHPDLFAGVVDLSSRPTDEELAALVGLVREDAGRRSGEEVVSLRGAQREVPRLVAVEREPERAALECRADGTYLITGGLGVLGLEVATWLAGRGARRLVLAGRTALPPRSQWNTVPDPATRQRVDAVQMLEGLGVTVRTVAVDVADRAALAAALDPEALGLPPIRGVVHAAGVLDNRMALDVDEASLATVLQPKAAGALALHELFPVGALDFMVLFSSCGQLLGLPGQASYGSANAFLDALAWHRAALGDRTLSVAWTSWRGLGMSTSSELIDIELAARGTADISAAEAFRSWEFISRYDLPYAAAMRILPPEPGAERPRLLAELAVPDTDTLGQAETEWAALAPEELRGYLVDEVRAQVAGELKFDPDTFDVRRPLMEMGLDSVMTVVIRRRLEKIFRLSLPSTLLWDRPTVAAIGEFLFELLQAAGTEETQGQEPELVEPLVG</sequence>
<feature type="domain" description="PKS/mFAS DH" evidence="11">
    <location>
        <begin position="917"/>
        <end position="1190"/>
    </location>
</feature>
<dbReference type="Gene3D" id="3.40.47.10">
    <property type="match status" value="1"/>
</dbReference>
<feature type="active site" description="Proton donor; for dehydratase activity" evidence="7">
    <location>
        <position position="1110"/>
    </location>
</feature>
<dbReference type="InterPro" id="IPR020807">
    <property type="entry name" value="PKS_DH"/>
</dbReference>
<evidence type="ECO:0000256" key="4">
    <source>
        <dbReference type="ARBA" id="ARBA00022679"/>
    </source>
</evidence>
<keyword evidence="6" id="KW-0012">Acyltransferase</keyword>
<dbReference type="InterPro" id="IPR018201">
    <property type="entry name" value="Ketoacyl_synth_AS"/>
</dbReference>
<dbReference type="InterPro" id="IPR036291">
    <property type="entry name" value="NAD(P)-bd_dom_sf"/>
</dbReference>
<evidence type="ECO:0000313" key="13">
    <source>
        <dbReference type="Proteomes" id="UP001212326"/>
    </source>
</evidence>
<feature type="domain" description="Ketosynthase family 3 (KS3)" evidence="10">
    <location>
        <begin position="27"/>
        <end position="452"/>
    </location>
</feature>
<dbReference type="InterPro" id="IPR020841">
    <property type="entry name" value="PKS_Beta-ketoAc_synthase_dom"/>
</dbReference>
<dbReference type="InterPro" id="IPR049552">
    <property type="entry name" value="PKS_DH_N"/>
</dbReference>
<dbReference type="Pfam" id="PF08659">
    <property type="entry name" value="KR"/>
    <property type="match status" value="1"/>
</dbReference>
<dbReference type="Gene3D" id="1.10.1200.10">
    <property type="entry name" value="ACP-like"/>
    <property type="match status" value="1"/>
</dbReference>
<dbReference type="InterPro" id="IPR016039">
    <property type="entry name" value="Thiolase-like"/>
</dbReference>
<evidence type="ECO:0000256" key="7">
    <source>
        <dbReference type="PROSITE-ProRule" id="PRU01363"/>
    </source>
</evidence>
<dbReference type="Pfam" id="PF00550">
    <property type="entry name" value="PP-binding"/>
    <property type="match status" value="1"/>
</dbReference>
<dbReference type="PROSITE" id="PS00606">
    <property type="entry name" value="KS3_1"/>
    <property type="match status" value="1"/>
</dbReference>
<dbReference type="InterPro" id="IPR013968">
    <property type="entry name" value="PKS_KR"/>
</dbReference>
<keyword evidence="5" id="KW-0045">Antibiotic biosynthesis</keyword>
<dbReference type="PANTHER" id="PTHR43775:SF37">
    <property type="entry name" value="SI:DKEY-61P9.11"/>
    <property type="match status" value="1"/>
</dbReference>
<dbReference type="InterPro" id="IPR032821">
    <property type="entry name" value="PKS_assoc"/>
</dbReference>
<dbReference type="InterPro" id="IPR049900">
    <property type="entry name" value="PKS_mFAS_DH"/>
</dbReference>
<dbReference type="InterPro" id="IPR050091">
    <property type="entry name" value="PKS_NRPS_Biosynth_Enz"/>
</dbReference>
<dbReference type="InterPro" id="IPR014030">
    <property type="entry name" value="Ketoacyl_synth_N"/>
</dbReference>
<dbReference type="EMBL" id="CP115300">
    <property type="protein sequence ID" value="WBO65004.1"/>
    <property type="molecule type" value="Genomic_DNA"/>
</dbReference>
<dbReference type="Pfam" id="PF02801">
    <property type="entry name" value="Ketoacyl-synt_C"/>
    <property type="match status" value="1"/>
</dbReference>
<keyword evidence="2" id="KW-0596">Phosphopantetheine</keyword>
<dbReference type="SMART" id="SM01294">
    <property type="entry name" value="PKS_PP_betabranch"/>
    <property type="match status" value="1"/>
</dbReference>
<keyword evidence="13" id="KW-1185">Reference proteome</keyword>
<dbReference type="InterPro" id="IPR042104">
    <property type="entry name" value="PKS_dehydratase_sf"/>
</dbReference>
<keyword evidence="4" id="KW-0808">Transferase</keyword>
<dbReference type="SMART" id="SM00826">
    <property type="entry name" value="PKS_DH"/>
    <property type="match status" value="1"/>
</dbReference>
<dbReference type="InterPro" id="IPR014031">
    <property type="entry name" value="Ketoacyl_synth_C"/>
</dbReference>
<dbReference type="PANTHER" id="PTHR43775">
    <property type="entry name" value="FATTY ACID SYNTHASE"/>
    <property type="match status" value="1"/>
</dbReference>
<dbReference type="SMART" id="SM00822">
    <property type="entry name" value="PKS_KR"/>
    <property type="match status" value="1"/>
</dbReference>
<dbReference type="InterPro" id="IPR014043">
    <property type="entry name" value="Acyl_transferase_dom"/>
</dbReference>
<dbReference type="PROSITE" id="PS50075">
    <property type="entry name" value="CARRIER"/>
    <property type="match status" value="1"/>
</dbReference>
<dbReference type="Gene3D" id="3.40.50.720">
    <property type="entry name" value="NAD(P)-binding Rossmann-like Domain"/>
    <property type="match status" value="1"/>
</dbReference>
<dbReference type="InterPro" id="IPR057326">
    <property type="entry name" value="KR_dom"/>
</dbReference>
<evidence type="ECO:0000256" key="2">
    <source>
        <dbReference type="ARBA" id="ARBA00022450"/>
    </source>
</evidence>
<name>A0ABY7P3A5_9ACTN</name>
<dbReference type="InterPro" id="IPR016036">
    <property type="entry name" value="Malonyl_transacylase_ACP-bd"/>
</dbReference>